<dbReference type="AlphaFoldDB" id="A0A8S2GBP6"/>
<feature type="non-terminal residue" evidence="1">
    <location>
        <position position="1"/>
    </location>
</feature>
<feature type="non-terminal residue" evidence="1">
    <location>
        <position position="174"/>
    </location>
</feature>
<evidence type="ECO:0000313" key="2">
    <source>
        <dbReference type="EMBL" id="CAF4539992.1"/>
    </source>
</evidence>
<proteinExistence type="predicted"/>
<dbReference type="Proteomes" id="UP000677228">
    <property type="component" value="Unassembled WGS sequence"/>
</dbReference>
<evidence type="ECO:0000313" key="1">
    <source>
        <dbReference type="EMBL" id="CAF1669197.1"/>
    </source>
</evidence>
<accession>A0A8S2GBP6</accession>
<name>A0A8S2GBP6_9BILA</name>
<dbReference type="EMBL" id="CAJNOK010073658">
    <property type="protein sequence ID" value="CAF1669197.1"/>
    <property type="molecule type" value="Genomic_DNA"/>
</dbReference>
<sequence>LRLITLDLFHLQNDDSLVSKNIIQTTINLLFDTIDIKKKSRLTNLLTMNDFSICSDKRFDLSTKLKTPNIDMTKIEHVLKACTYVEKNNLKLYRIDSLRKFLTNELKYIQRISMTSLSSDIEQQQQSHNDETIEDSYYNDCKTIISYANQLNSEQIETYWKYEFVDAWRTLIEL</sequence>
<comment type="caution">
    <text evidence="1">The sequence shown here is derived from an EMBL/GenBank/DDBJ whole genome shotgun (WGS) entry which is preliminary data.</text>
</comment>
<reference evidence="1" key="1">
    <citation type="submission" date="2021-02" db="EMBL/GenBank/DDBJ databases">
        <authorList>
            <person name="Nowell W R."/>
        </authorList>
    </citation>
    <scope>NUCLEOTIDE SEQUENCE</scope>
</reference>
<protein>
    <submittedName>
        <fullName evidence="1">Uncharacterized protein</fullName>
    </submittedName>
</protein>
<evidence type="ECO:0000313" key="3">
    <source>
        <dbReference type="Proteomes" id="UP000677228"/>
    </source>
</evidence>
<organism evidence="1 3">
    <name type="scientific">Didymodactylos carnosus</name>
    <dbReference type="NCBI Taxonomy" id="1234261"/>
    <lineage>
        <taxon>Eukaryota</taxon>
        <taxon>Metazoa</taxon>
        <taxon>Spiralia</taxon>
        <taxon>Gnathifera</taxon>
        <taxon>Rotifera</taxon>
        <taxon>Eurotatoria</taxon>
        <taxon>Bdelloidea</taxon>
        <taxon>Philodinida</taxon>
        <taxon>Philodinidae</taxon>
        <taxon>Didymodactylos</taxon>
    </lineage>
</organism>
<gene>
    <name evidence="1" type="ORF">OVA965_LOCUS45639</name>
    <name evidence="2" type="ORF">TMI583_LOCUS49324</name>
</gene>
<dbReference type="EMBL" id="CAJOBA010106692">
    <property type="protein sequence ID" value="CAF4539992.1"/>
    <property type="molecule type" value="Genomic_DNA"/>
</dbReference>
<dbReference type="Proteomes" id="UP000682733">
    <property type="component" value="Unassembled WGS sequence"/>
</dbReference>